<dbReference type="Proteomes" id="UP000076842">
    <property type="component" value="Unassembled WGS sequence"/>
</dbReference>
<accession>A0A165HXR9</accession>
<keyword evidence="3" id="KW-1185">Reference proteome</keyword>
<dbReference type="AlphaFoldDB" id="A0A165HXR9"/>
<dbReference type="InParanoid" id="A0A165HXR9"/>
<evidence type="ECO:0000256" key="1">
    <source>
        <dbReference type="SAM" id="MobiDB-lite"/>
    </source>
</evidence>
<protein>
    <submittedName>
        <fullName evidence="2">Uncharacterized protein</fullName>
    </submittedName>
</protein>
<dbReference type="EMBL" id="KV423936">
    <property type="protein sequence ID" value="KZT59885.1"/>
    <property type="molecule type" value="Genomic_DNA"/>
</dbReference>
<feature type="region of interest" description="Disordered" evidence="1">
    <location>
        <begin position="169"/>
        <end position="195"/>
    </location>
</feature>
<name>A0A165HXR9_9BASI</name>
<evidence type="ECO:0000313" key="3">
    <source>
        <dbReference type="Proteomes" id="UP000076842"/>
    </source>
</evidence>
<sequence>MALDANLFTLVLTPVKGDPSLVDLVDPNGEVHYRKRLISAQPTYEMSIFDPLTQALLCTVKGTNPMAKQKTIELFNPNVTVSFQYTGTLTFKWSFEWENHEFEWKKEACFLIRKPDPPVIVCSCDAPSMSKRSALQILDYNLQRFDIEDRKGLEICIIAGLLSFYDQQEESNRQKQQDPRKPGVPLRPSPPKLTPQASEEFLDVKKDLPPAPSAPVPRDGNEIFILDDVPIDDYVQTCAELLRDESILFIILRAQSLSTVPKCVQVAEATKRYIYRTTDEDDELHQYVTTDEKPDGRGKGKAKHRINLNEPMRDTKHEYQYLGPPQSLTIHLSKIPMPELQPKAAPKPS</sequence>
<organism evidence="2 3">
    <name type="scientific">Calocera cornea HHB12733</name>
    <dbReference type="NCBI Taxonomy" id="1353952"/>
    <lineage>
        <taxon>Eukaryota</taxon>
        <taxon>Fungi</taxon>
        <taxon>Dikarya</taxon>
        <taxon>Basidiomycota</taxon>
        <taxon>Agaricomycotina</taxon>
        <taxon>Dacrymycetes</taxon>
        <taxon>Dacrymycetales</taxon>
        <taxon>Dacrymycetaceae</taxon>
        <taxon>Calocera</taxon>
    </lineage>
</organism>
<feature type="compositionally biased region" description="Basic and acidic residues" evidence="1">
    <location>
        <begin position="170"/>
        <end position="181"/>
    </location>
</feature>
<reference evidence="2 3" key="1">
    <citation type="journal article" date="2016" name="Mol. Biol. Evol.">
        <title>Comparative Genomics of Early-Diverging Mushroom-Forming Fungi Provides Insights into the Origins of Lignocellulose Decay Capabilities.</title>
        <authorList>
            <person name="Nagy L.G."/>
            <person name="Riley R."/>
            <person name="Tritt A."/>
            <person name="Adam C."/>
            <person name="Daum C."/>
            <person name="Floudas D."/>
            <person name="Sun H."/>
            <person name="Yadav J.S."/>
            <person name="Pangilinan J."/>
            <person name="Larsson K.H."/>
            <person name="Matsuura K."/>
            <person name="Barry K."/>
            <person name="Labutti K."/>
            <person name="Kuo R."/>
            <person name="Ohm R.A."/>
            <person name="Bhattacharya S.S."/>
            <person name="Shirouzu T."/>
            <person name="Yoshinaga Y."/>
            <person name="Martin F.M."/>
            <person name="Grigoriev I.V."/>
            <person name="Hibbett D.S."/>
        </authorList>
    </citation>
    <scope>NUCLEOTIDE SEQUENCE [LARGE SCALE GENOMIC DNA]</scope>
    <source>
        <strain evidence="2 3">HHB12733</strain>
    </source>
</reference>
<gene>
    <name evidence="2" type="ORF">CALCODRAFT_421145</name>
</gene>
<feature type="non-terminal residue" evidence="2">
    <location>
        <position position="349"/>
    </location>
</feature>
<dbReference type="OrthoDB" id="3357341at2759"/>
<evidence type="ECO:0000313" key="2">
    <source>
        <dbReference type="EMBL" id="KZT59885.1"/>
    </source>
</evidence>
<proteinExistence type="predicted"/>
<dbReference type="STRING" id="1353952.A0A165HXR9"/>